<keyword evidence="3" id="KW-1185">Reference proteome</keyword>
<dbReference type="Pfam" id="PF20176">
    <property type="entry name" value="DUF6541"/>
    <property type="match status" value="1"/>
</dbReference>
<feature type="transmembrane region" description="Helical" evidence="1">
    <location>
        <begin position="6"/>
        <end position="26"/>
    </location>
</feature>
<protein>
    <submittedName>
        <fullName evidence="2">DUF6541 family protein</fullName>
    </submittedName>
</protein>
<comment type="caution">
    <text evidence="2">The sequence shown here is derived from an EMBL/GenBank/DDBJ whole genome shotgun (WGS) entry which is preliminary data.</text>
</comment>
<feature type="transmembrane region" description="Helical" evidence="1">
    <location>
        <begin position="33"/>
        <end position="54"/>
    </location>
</feature>
<dbReference type="RefSeq" id="WP_164471316.1">
    <property type="nucleotide sequence ID" value="NZ_CP033325.1"/>
</dbReference>
<evidence type="ECO:0000256" key="1">
    <source>
        <dbReference type="SAM" id="Phobius"/>
    </source>
</evidence>
<feature type="transmembrane region" description="Helical" evidence="1">
    <location>
        <begin position="394"/>
        <end position="410"/>
    </location>
</feature>
<feature type="transmembrane region" description="Helical" evidence="1">
    <location>
        <begin position="102"/>
        <end position="123"/>
    </location>
</feature>
<keyword evidence="1" id="KW-1133">Transmembrane helix</keyword>
<dbReference type="InterPro" id="IPR046671">
    <property type="entry name" value="DUF6541"/>
</dbReference>
<evidence type="ECO:0000313" key="3">
    <source>
        <dbReference type="Proteomes" id="UP001595955"/>
    </source>
</evidence>
<feature type="transmembrane region" description="Helical" evidence="1">
    <location>
        <begin position="417"/>
        <end position="435"/>
    </location>
</feature>
<proteinExistence type="predicted"/>
<organism evidence="2 3">
    <name type="scientific">Georgenia faecalis</name>
    <dbReference type="NCBI Taxonomy" id="2483799"/>
    <lineage>
        <taxon>Bacteria</taxon>
        <taxon>Bacillati</taxon>
        <taxon>Actinomycetota</taxon>
        <taxon>Actinomycetes</taxon>
        <taxon>Micrococcales</taxon>
        <taxon>Bogoriellaceae</taxon>
        <taxon>Georgenia</taxon>
    </lineage>
</organism>
<reference evidence="3" key="1">
    <citation type="journal article" date="2019" name="Int. J. Syst. Evol. Microbiol.">
        <title>The Global Catalogue of Microorganisms (GCM) 10K type strain sequencing project: providing services to taxonomists for standard genome sequencing and annotation.</title>
        <authorList>
            <consortium name="The Broad Institute Genomics Platform"/>
            <consortium name="The Broad Institute Genome Sequencing Center for Infectious Disease"/>
            <person name="Wu L."/>
            <person name="Ma J."/>
        </authorList>
    </citation>
    <scope>NUCLEOTIDE SEQUENCE [LARGE SCALE GENOMIC DNA]</scope>
    <source>
        <strain evidence="3">JCM 3369</strain>
    </source>
</reference>
<feature type="transmembrane region" description="Helical" evidence="1">
    <location>
        <begin position="60"/>
        <end position="81"/>
    </location>
</feature>
<feature type="transmembrane region" description="Helical" evidence="1">
    <location>
        <begin position="298"/>
        <end position="314"/>
    </location>
</feature>
<feature type="transmembrane region" description="Helical" evidence="1">
    <location>
        <begin position="196"/>
        <end position="215"/>
    </location>
</feature>
<keyword evidence="1" id="KW-0812">Transmembrane</keyword>
<dbReference type="EMBL" id="JBHSGF010000008">
    <property type="protein sequence ID" value="MFC4556058.1"/>
    <property type="molecule type" value="Genomic_DNA"/>
</dbReference>
<feature type="transmembrane region" description="Helical" evidence="1">
    <location>
        <begin position="276"/>
        <end position="292"/>
    </location>
</feature>
<evidence type="ECO:0000313" key="2">
    <source>
        <dbReference type="EMBL" id="MFC4556058.1"/>
    </source>
</evidence>
<gene>
    <name evidence="2" type="ORF">ACFO3F_12430</name>
</gene>
<accession>A0ABV9DD49</accession>
<feature type="transmembrane region" description="Helical" evidence="1">
    <location>
        <begin position="506"/>
        <end position="525"/>
    </location>
</feature>
<feature type="transmembrane region" description="Helical" evidence="1">
    <location>
        <begin position="251"/>
        <end position="269"/>
    </location>
</feature>
<sequence length="682" mass="71357">MQPWLTILVPGLVGLLLLLVPGLAVGRVLRLRGLLWWGTAPLLSGGIIGTTAVAAPALGLAWGVGTVALGTAAGVVLALIVRLLTLGVPRRTEGTPEQRRRAGLAAVGGLLVAAAVQAGRIVAALDGPGVISQTFDANYHLNAVQLILDRADASSLHMTLSTPDKVTSFYPALWHGLVALIEQVTGVGVPEATTTLTLLVAAVVWPLSVLAMARVMFGPHALLLGSAAALATAFTQFPELLSFYGVLYPNLLAYAVLPAFLALVLRALVRRPSRAWIADVALLVVGAVALTLAQTNALFAAAFILLPAVAVALWQRSRTWLARTSVPAGQARAWVGLVWALTASLAVLAYVASGRIQTVQGLRTSPVYWPVDDSVLGATWKAIILSAGSELAKPQWVLALLVAVGVVAAVRMPRHYWLVAAHAVVIALYVVSTSVEGPLRSQLTGYWYGDDIRLAALLPVTGVPLAALGVAQLVRWLSAVPGWVARRRSADVAVRHGRPSAGRRDLPAAAVLVVVAALAVGQGFLPAGQQSFDELARGYHVDPTSTGSIGLLSANEMELLSELDEIVPEGVVVAGNPWDGSAMSWAVGDRQALFPHISIIWTEETGTIAVRLNEANTDPRVCEAVEDLNVGYVLDMGRPMWGGDPNGGHLAYPGLEGLVDAGVAEPVASVGPARLLEITACD</sequence>
<feature type="transmembrane region" description="Helical" evidence="1">
    <location>
        <begin position="334"/>
        <end position="352"/>
    </location>
</feature>
<name>A0ABV9DD49_9MICO</name>
<dbReference type="Proteomes" id="UP001595955">
    <property type="component" value="Unassembled WGS sequence"/>
</dbReference>
<feature type="transmembrane region" description="Helical" evidence="1">
    <location>
        <begin position="455"/>
        <end position="485"/>
    </location>
</feature>
<keyword evidence="1" id="KW-0472">Membrane</keyword>
<feature type="transmembrane region" description="Helical" evidence="1">
    <location>
        <begin position="222"/>
        <end position="245"/>
    </location>
</feature>